<dbReference type="InParanoid" id="G4ZYD3"/>
<dbReference type="InterPro" id="IPR011047">
    <property type="entry name" value="Quinoprotein_ADH-like_sf"/>
</dbReference>
<dbReference type="PANTHER" id="PTHR44394">
    <property type="entry name" value="BETA-ALANINE-ACTIVATING ENZYME"/>
    <property type="match status" value="1"/>
</dbReference>
<dbReference type="RefSeq" id="XP_009532318.1">
    <property type="nucleotide sequence ID" value="XM_009534023.1"/>
</dbReference>
<organism evidence="2 3">
    <name type="scientific">Phytophthora sojae (strain P6497)</name>
    <name type="common">Soybean stem and root rot agent</name>
    <name type="synonym">Phytophthora megasperma f. sp. glycines</name>
    <dbReference type="NCBI Taxonomy" id="1094619"/>
    <lineage>
        <taxon>Eukaryota</taxon>
        <taxon>Sar</taxon>
        <taxon>Stramenopiles</taxon>
        <taxon>Oomycota</taxon>
        <taxon>Peronosporomycetes</taxon>
        <taxon>Peronosporales</taxon>
        <taxon>Peronosporaceae</taxon>
        <taxon>Phytophthora</taxon>
    </lineage>
</organism>
<dbReference type="InterPro" id="IPR015943">
    <property type="entry name" value="WD40/YVTN_repeat-like_dom_sf"/>
</dbReference>
<name>G4ZYD3_PHYSP</name>
<dbReference type="InterPro" id="IPR052091">
    <property type="entry name" value="Beta-ala_Activ/Resist"/>
</dbReference>
<evidence type="ECO:0000259" key="1">
    <source>
        <dbReference type="Pfam" id="PF13570"/>
    </source>
</evidence>
<sequence length="373" mass="40825">MLTRRWRVDLEKCIDASPLVIQRHDVNGAVSSTWAIVGSHSSQLVCVDVQDNGREIWRVTLDDRIEASAALSVKHGLVYVGTYAGRLYALELQSGDTRWTFRAKETIKSSALVIDYRKLVVFGAYDGNLYGLDAATGHKQWAIDLQGSIFSTPLYCGWSEQLFAATTRGNIEAFQFISSTGDDVEEQWKLQLPAPVFAGLNADPESKILVAGCADGGLYGVSMNSGNIKWRLPTEKPIFSSPCVYRTGSAVVGSHDGMLRKVNSHSGKLVWSTNLHGAVFASPTVFRLNDTTGEPLVCCVTTTAGHLYFCDESTGYIIYQTCDPSGKASTEPDNSEIGPLFGSPVLIDNWCLLGTRTNFFYGFELKETFPDGN</sequence>
<dbReference type="InterPro" id="IPR018391">
    <property type="entry name" value="PQQ_b-propeller_rpt"/>
</dbReference>
<dbReference type="InterPro" id="IPR002372">
    <property type="entry name" value="PQQ_rpt_dom"/>
</dbReference>
<proteinExistence type="predicted"/>
<dbReference type="SUPFAM" id="SSF50998">
    <property type="entry name" value="Quinoprotein alcohol dehydrogenase-like"/>
    <property type="match status" value="1"/>
</dbReference>
<dbReference type="Pfam" id="PF13570">
    <property type="entry name" value="Beta-prop_ACSF4"/>
    <property type="match status" value="1"/>
</dbReference>
<keyword evidence="3" id="KW-1185">Reference proteome</keyword>
<evidence type="ECO:0000313" key="2">
    <source>
        <dbReference type="EMBL" id="EGZ11985.1"/>
    </source>
</evidence>
<dbReference type="SMR" id="G4ZYD3"/>
<dbReference type="PANTHER" id="PTHR44394:SF1">
    <property type="entry name" value="BETA-ALANINE-ACTIVATING ENZYME"/>
    <property type="match status" value="1"/>
</dbReference>
<dbReference type="Gene3D" id="2.130.10.10">
    <property type="entry name" value="YVTN repeat-like/Quinoprotein amine dehydrogenase"/>
    <property type="match status" value="1"/>
</dbReference>
<dbReference type="GO" id="GO:0043041">
    <property type="term" value="P:amino acid activation for nonribosomal peptide biosynthetic process"/>
    <property type="evidence" value="ECO:0007669"/>
    <property type="project" value="TreeGrafter"/>
</dbReference>
<dbReference type="Gene3D" id="2.40.128.630">
    <property type="match status" value="1"/>
</dbReference>
<reference evidence="2 3" key="1">
    <citation type="journal article" date="2006" name="Science">
        <title>Phytophthora genome sequences uncover evolutionary origins and mechanisms of pathogenesis.</title>
        <authorList>
            <person name="Tyler B.M."/>
            <person name="Tripathy S."/>
            <person name="Zhang X."/>
            <person name="Dehal P."/>
            <person name="Jiang R.H."/>
            <person name="Aerts A."/>
            <person name="Arredondo F.D."/>
            <person name="Baxter L."/>
            <person name="Bensasson D."/>
            <person name="Beynon J.L."/>
            <person name="Chapman J."/>
            <person name="Damasceno C.M."/>
            <person name="Dorrance A.E."/>
            <person name="Dou D."/>
            <person name="Dickerman A.W."/>
            <person name="Dubchak I.L."/>
            <person name="Garbelotto M."/>
            <person name="Gijzen M."/>
            <person name="Gordon S.G."/>
            <person name="Govers F."/>
            <person name="Grunwald N.J."/>
            <person name="Huang W."/>
            <person name="Ivors K.L."/>
            <person name="Jones R.W."/>
            <person name="Kamoun S."/>
            <person name="Krampis K."/>
            <person name="Lamour K.H."/>
            <person name="Lee M.K."/>
            <person name="McDonald W.H."/>
            <person name="Medina M."/>
            <person name="Meijer H.J."/>
            <person name="Nordberg E.K."/>
            <person name="Maclean D.J."/>
            <person name="Ospina-Giraldo M.D."/>
            <person name="Morris P.F."/>
            <person name="Phuntumart V."/>
            <person name="Putnam N.H."/>
            <person name="Rash S."/>
            <person name="Rose J.K."/>
            <person name="Sakihama Y."/>
            <person name="Salamov A.A."/>
            <person name="Savidor A."/>
            <person name="Scheuring C.F."/>
            <person name="Smith B.M."/>
            <person name="Sobral B.W."/>
            <person name="Terry A."/>
            <person name="Torto-Alalibo T.A."/>
            <person name="Win J."/>
            <person name="Xu Z."/>
            <person name="Zhang H."/>
            <person name="Grigoriev I.V."/>
            <person name="Rokhsar D.S."/>
            <person name="Boore J.L."/>
        </authorList>
    </citation>
    <scope>NUCLEOTIDE SEQUENCE [LARGE SCALE GENOMIC DNA]</scope>
    <source>
        <strain evidence="2 3">P6497</strain>
    </source>
</reference>
<feature type="domain" description="Pyrrolo-quinoline quinone repeat" evidence="1">
    <location>
        <begin position="10"/>
        <end position="365"/>
    </location>
</feature>
<dbReference type="STRING" id="1094619.G4ZYD3"/>
<protein>
    <recommendedName>
        <fullName evidence="1">Pyrrolo-quinoline quinone repeat domain-containing protein</fullName>
    </recommendedName>
</protein>
<dbReference type="KEGG" id="psoj:PHYSODRAFT_517184"/>
<dbReference type="Proteomes" id="UP000002640">
    <property type="component" value="Unassembled WGS sequence"/>
</dbReference>
<evidence type="ECO:0000313" key="3">
    <source>
        <dbReference type="Proteomes" id="UP000002640"/>
    </source>
</evidence>
<dbReference type="SMART" id="SM00564">
    <property type="entry name" value="PQQ"/>
    <property type="match status" value="5"/>
</dbReference>
<dbReference type="OMA" id="FLAFRIC"/>
<dbReference type="GeneID" id="20659893"/>
<dbReference type="EMBL" id="JH159157">
    <property type="protein sequence ID" value="EGZ11985.1"/>
    <property type="molecule type" value="Genomic_DNA"/>
</dbReference>
<gene>
    <name evidence="2" type="ORF">PHYSODRAFT_517184</name>
</gene>
<dbReference type="AlphaFoldDB" id="G4ZYD3"/>
<accession>G4ZYD3</accession>